<dbReference type="Pfam" id="PF13730">
    <property type="entry name" value="HTH_36"/>
    <property type="match status" value="1"/>
</dbReference>
<gene>
    <name evidence="3" type="ORF">CKO28_08990</name>
</gene>
<feature type="region of interest" description="Disordered" evidence="1">
    <location>
        <begin position="105"/>
        <end position="145"/>
    </location>
</feature>
<evidence type="ECO:0000259" key="2">
    <source>
        <dbReference type="Pfam" id="PF11638"/>
    </source>
</evidence>
<dbReference type="EMBL" id="NRRL01000018">
    <property type="protein sequence ID" value="MBK1668171.1"/>
    <property type="molecule type" value="Genomic_DNA"/>
</dbReference>
<evidence type="ECO:0000313" key="4">
    <source>
        <dbReference type="Proteomes" id="UP001296873"/>
    </source>
</evidence>
<keyword evidence="4" id="KW-1185">Reference proteome</keyword>
<dbReference type="RefSeq" id="WP_200340350.1">
    <property type="nucleotide sequence ID" value="NZ_NRRL01000018.1"/>
</dbReference>
<feature type="compositionally biased region" description="Low complexity" evidence="1">
    <location>
        <begin position="223"/>
        <end position="236"/>
    </location>
</feature>
<dbReference type="InterPro" id="IPR036390">
    <property type="entry name" value="WH_DNA-bd_sf"/>
</dbReference>
<feature type="region of interest" description="Disordered" evidence="1">
    <location>
        <begin position="223"/>
        <end position="248"/>
    </location>
</feature>
<feature type="compositionally biased region" description="Basic and acidic residues" evidence="1">
    <location>
        <begin position="106"/>
        <end position="116"/>
    </location>
</feature>
<dbReference type="Pfam" id="PF11638">
    <property type="entry name" value="DnaA_N"/>
    <property type="match status" value="1"/>
</dbReference>
<evidence type="ECO:0000313" key="3">
    <source>
        <dbReference type="EMBL" id="MBK1668171.1"/>
    </source>
</evidence>
<feature type="compositionally biased region" description="Low complexity" evidence="1">
    <location>
        <begin position="117"/>
        <end position="134"/>
    </location>
</feature>
<dbReference type="SUPFAM" id="SSF46785">
    <property type="entry name" value="Winged helix' DNA-binding domain"/>
    <property type="match status" value="1"/>
</dbReference>
<reference evidence="3 4" key="1">
    <citation type="journal article" date="2020" name="Microorganisms">
        <title>Osmotic Adaptation and Compatible Solute Biosynthesis of Phototrophic Bacteria as Revealed from Genome Analyses.</title>
        <authorList>
            <person name="Imhoff J.F."/>
            <person name="Rahn T."/>
            <person name="Kunzel S."/>
            <person name="Keller A."/>
            <person name="Neulinger S.C."/>
        </authorList>
    </citation>
    <scope>NUCLEOTIDE SEQUENCE [LARGE SCALE GENOMIC DNA]</scope>
    <source>
        <strain evidence="3 4">DSM 9895</strain>
    </source>
</reference>
<dbReference type="Gene3D" id="1.10.10.10">
    <property type="entry name" value="Winged helix-like DNA-binding domain superfamily/Winged helix DNA-binding domain"/>
    <property type="match status" value="1"/>
</dbReference>
<dbReference type="Proteomes" id="UP001296873">
    <property type="component" value="Unassembled WGS sequence"/>
</dbReference>
<comment type="caution">
    <text evidence="3">The sequence shown here is derived from an EMBL/GenBank/DDBJ whole genome shotgun (WGS) entry which is preliminary data.</text>
</comment>
<evidence type="ECO:0000256" key="1">
    <source>
        <dbReference type="SAM" id="MobiDB-lite"/>
    </source>
</evidence>
<protein>
    <recommendedName>
        <fullName evidence="2">DnaA N-terminal domain-containing protein</fullName>
    </recommendedName>
</protein>
<dbReference type="InterPro" id="IPR038454">
    <property type="entry name" value="DnaA_N_sf"/>
</dbReference>
<proteinExistence type="predicted"/>
<organism evidence="3 4">
    <name type="scientific">Rhodovibrio sodomensis</name>
    <dbReference type="NCBI Taxonomy" id="1088"/>
    <lineage>
        <taxon>Bacteria</taxon>
        <taxon>Pseudomonadati</taxon>
        <taxon>Pseudomonadota</taxon>
        <taxon>Alphaproteobacteria</taxon>
        <taxon>Rhodospirillales</taxon>
        <taxon>Rhodovibrionaceae</taxon>
        <taxon>Rhodovibrio</taxon>
    </lineage>
</organism>
<sequence>MTTANQEKVPLWLKWEELTRACQTPEIAGSAGAIQVMRALLDDLDRDGRRQCYPSLDRLAQVTGLSRRSVVTALSRLEAEQLITRSTGGGRGRSTRYGFPWIEAQMSRRENSEPERSGSATAHEGAGAAATSGSPDQRAAPARAEMQQSALLLPLDGGKSQGVLAAKISRRFVIKRDDAEGMVRRWCARFGMEMVQAAIDEAIADGIEREQLARYVAQHLAAPSAASAPSKPDPAATQADDETGEDPRWQRVRARLRDEIGQSAFDNWLRRVSFVGLSDGCVELCAPSRFVGDWVRSNYADRLRALWIAEDPTVSRVSVSHEKALARSA</sequence>
<name>A0ABS1DDY0_9PROT</name>
<dbReference type="Gene3D" id="3.30.300.180">
    <property type="match status" value="1"/>
</dbReference>
<dbReference type="InterPro" id="IPR036388">
    <property type="entry name" value="WH-like_DNA-bd_sf"/>
</dbReference>
<dbReference type="InterPro" id="IPR024633">
    <property type="entry name" value="DnaA_N_dom"/>
</dbReference>
<accession>A0ABS1DDY0</accession>
<feature type="domain" description="DnaA N-terminal" evidence="2">
    <location>
        <begin position="249"/>
        <end position="307"/>
    </location>
</feature>